<organism evidence="3 4">
    <name type="scientific">Hyphomicrobium album</name>
    <dbReference type="NCBI Taxonomy" id="2665159"/>
    <lineage>
        <taxon>Bacteria</taxon>
        <taxon>Pseudomonadati</taxon>
        <taxon>Pseudomonadota</taxon>
        <taxon>Alphaproteobacteria</taxon>
        <taxon>Hyphomicrobiales</taxon>
        <taxon>Hyphomicrobiaceae</taxon>
        <taxon>Hyphomicrobium</taxon>
    </lineage>
</organism>
<reference evidence="3 4" key="1">
    <citation type="submission" date="2019-11" db="EMBL/GenBank/DDBJ databases">
        <title>Identification of a novel strain.</title>
        <authorList>
            <person name="Xu Q."/>
            <person name="Wang G."/>
        </authorList>
    </citation>
    <scope>NUCLEOTIDE SEQUENCE [LARGE SCALE GENOMIC DNA]</scope>
    <source>
        <strain evidence="4">xq</strain>
    </source>
</reference>
<keyword evidence="2" id="KW-0732">Signal</keyword>
<feature type="compositionally biased region" description="Basic residues" evidence="1">
    <location>
        <begin position="68"/>
        <end position="78"/>
    </location>
</feature>
<gene>
    <name evidence="3" type="ORF">GIW81_11975</name>
</gene>
<evidence type="ECO:0000256" key="2">
    <source>
        <dbReference type="SAM" id="SignalP"/>
    </source>
</evidence>
<accession>A0A6I3KKS0</accession>
<feature type="chain" id="PRO_5026077880" evidence="2">
    <location>
        <begin position="26"/>
        <end position="87"/>
    </location>
</feature>
<feature type="signal peptide" evidence="2">
    <location>
        <begin position="1"/>
        <end position="25"/>
    </location>
</feature>
<dbReference type="RefSeq" id="WP_154739397.1">
    <property type="nucleotide sequence ID" value="NZ_WMBQ01000001.1"/>
</dbReference>
<evidence type="ECO:0000313" key="3">
    <source>
        <dbReference type="EMBL" id="MTD95049.1"/>
    </source>
</evidence>
<protein>
    <submittedName>
        <fullName evidence="3">Uncharacterized protein</fullName>
    </submittedName>
</protein>
<keyword evidence="4" id="KW-1185">Reference proteome</keyword>
<proteinExistence type="predicted"/>
<comment type="caution">
    <text evidence="3">The sequence shown here is derived from an EMBL/GenBank/DDBJ whole genome shotgun (WGS) entry which is preliminary data.</text>
</comment>
<name>A0A6I3KKS0_9HYPH</name>
<evidence type="ECO:0000313" key="4">
    <source>
        <dbReference type="Proteomes" id="UP000440694"/>
    </source>
</evidence>
<dbReference type="Proteomes" id="UP000440694">
    <property type="component" value="Unassembled WGS sequence"/>
</dbReference>
<evidence type="ECO:0000256" key="1">
    <source>
        <dbReference type="SAM" id="MobiDB-lite"/>
    </source>
</evidence>
<sequence length="87" mass="9319">MRTHVARGIALAAAVTLAFAASAIAAEETKPAKTEKKPPSVCVGLDLTACGAKAECFWKQQITTKQGKTRKAHCRLKPRQQMAKKAV</sequence>
<dbReference type="EMBL" id="WMBQ01000001">
    <property type="protein sequence ID" value="MTD95049.1"/>
    <property type="molecule type" value="Genomic_DNA"/>
</dbReference>
<feature type="region of interest" description="Disordered" evidence="1">
    <location>
        <begin position="68"/>
        <end position="87"/>
    </location>
</feature>
<dbReference type="AlphaFoldDB" id="A0A6I3KKS0"/>